<evidence type="ECO:0000256" key="2">
    <source>
        <dbReference type="ARBA" id="ARBA00023125"/>
    </source>
</evidence>
<dbReference type="SMART" id="SM00419">
    <property type="entry name" value="HTH_CRP"/>
    <property type="match status" value="1"/>
</dbReference>
<dbReference type="SUPFAM" id="SSF46785">
    <property type="entry name" value="Winged helix' DNA-binding domain"/>
    <property type="match status" value="1"/>
</dbReference>
<proteinExistence type="predicted"/>
<dbReference type="PANTHER" id="PTHR24567:SF28">
    <property type="entry name" value="LISTERIOLYSIN REGULATORY PROTEIN"/>
    <property type="match status" value="1"/>
</dbReference>
<evidence type="ECO:0000259" key="4">
    <source>
        <dbReference type="PROSITE" id="PS50042"/>
    </source>
</evidence>
<dbReference type="InterPro" id="IPR050397">
    <property type="entry name" value="Env_Response_Regulators"/>
</dbReference>
<dbReference type="EMBL" id="JAGGJZ010000008">
    <property type="protein sequence ID" value="MBP1890617.1"/>
    <property type="molecule type" value="Genomic_DNA"/>
</dbReference>
<keyword evidence="7" id="KW-1185">Reference proteome</keyword>
<dbReference type="Proteomes" id="UP000783390">
    <property type="component" value="Unassembled WGS sequence"/>
</dbReference>
<evidence type="ECO:0000256" key="1">
    <source>
        <dbReference type="ARBA" id="ARBA00023015"/>
    </source>
</evidence>
<dbReference type="InterPro" id="IPR014710">
    <property type="entry name" value="RmlC-like_jellyroll"/>
</dbReference>
<dbReference type="InterPro" id="IPR000595">
    <property type="entry name" value="cNMP-bd_dom"/>
</dbReference>
<name>A0ABS4F2Y9_9CLOT</name>
<evidence type="ECO:0000313" key="7">
    <source>
        <dbReference type="Proteomes" id="UP000783390"/>
    </source>
</evidence>
<evidence type="ECO:0000256" key="3">
    <source>
        <dbReference type="ARBA" id="ARBA00023163"/>
    </source>
</evidence>
<dbReference type="InterPro" id="IPR012318">
    <property type="entry name" value="HTH_CRP"/>
</dbReference>
<dbReference type="RefSeq" id="WP_209797531.1">
    <property type="nucleotide sequence ID" value="NZ_JAGGJZ010000008.1"/>
</dbReference>
<dbReference type="PRINTS" id="PR00034">
    <property type="entry name" value="HTHCRP"/>
</dbReference>
<reference evidence="6 7" key="1">
    <citation type="submission" date="2021-03" db="EMBL/GenBank/DDBJ databases">
        <title>Genomic Encyclopedia of Type Strains, Phase IV (KMG-IV): sequencing the most valuable type-strain genomes for metagenomic binning, comparative biology and taxonomic classification.</title>
        <authorList>
            <person name="Goeker M."/>
        </authorList>
    </citation>
    <scope>NUCLEOTIDE SEQUENCE [LARGE SCALE GENOMIC DNA]</scope>
    <source>
        <strain evidence="6 7">DSM 3984</strain>
    </source>
</reference>
<gene>
    <name evidence="6" type="ORF">J2Z53_002222</name>
</gene>
<organism evidence="6 7">
    <name type="scientific">Clostridium moniliforme</name>
    <dbReference type="NCBI Taxonomy" id="39489"/>
    <lineage>
        <taxon>Bacteria</taxon>
        <taxon>Bacillati</taxon>
        <taxon>Bacillota</taxon>
        <taxon>Clostridia</taxon>
        <taxon>Eubacteriales</taxon>
        <taxon>Clostridiaceae</taxon>
        <taxon>Clostridium</taxon>
    </lineage>
</organism>
<accession>A0ABS4F2Y9</accession>
<dbReference type="Gene3D" id="1.10.10.10">
    <property type="entry name" value="Winged helix-like DNA-binding domain superfamily/Winged helix DNA-binding domain"/>
    <property type="match status" value="1"/>
</dbReference>
<feature type="domain" description="Cyclic nucleotide-binding" evidence="4">
    <location>
        <begin position="23"/>
        <end position="143"/>
    </location>
</feature>
<dbReference type="CDD" id="cd00038">
    <property type="entry name" value="CAP_ED"/>
    <property type="match status" value="1"/>
</dbReference>
<dbReference type="InterPro" id="IPR036388">
    <property type="entry name" value="WH-like_DNA-bd_sf"/>
</dbReference>
<keyword evidence="1" id="KW-0805">Transcription regulation</keyword>
<evidence type="ECO:0000313" key="6">
    <source>
        <dbReference type="EMBL" id="MBP1890617.1"/>
    </source>
</evidence>
<dbReference type="PROSITE" id="PS51063">
    <property type="entry name" value="HTH_CRP_2"/>
    <property type="match status" value="1"/>
</dbReference>
<dbReference type="InterPro" id="IPR018490">
    <property type="entry name" value="cNMP-bd_dom_sf"/>
</dbReference>
<evidence type="ECO:0000259" key="5">
    <source>
        <dbReference type="PROSITE" id="PS51063"/>
    </source>
</evidence>
<dbReference type="CDD" id="cd00092">
    <property type="entry name" value="HTH_CRP"/>
    <property type="match status" value="1"/>
</dbReference>
<dbReference type="InterPro" id="IPR036390">
    <property type="entry name" value="WH_DNA-bd_sf"/>
</dbReference>
<dbReference type="Pfam" id="PF13545">
    <property type="entry name" value="HTH_Crp_2"/>
    <property type="match status" value="1"/>
</dbReference>
<comment type="caution">
    <text evidence="6">The sequence shown here is derived from an EMBL/GenBank/DDBJ whole genome shotgun (WGS) entry which is preliminary data.</text>
</comment>
<dbReference type="PANTHER" id="PTHR24567">
    <property type="entry name" value="CRP FAMILY TRANSCRIPTIONAL REGULATORY PROTEIN"/>
    <property type="match status" value="1"/>
</dbReference>
<dbReference type="SMART" id="SM00100">
    <property type="entry name" value="cNMP"/>
    <property type="match status" value="1"/>
</dbReference>
<dbReference type="PROSITE" id="PS50042">
    <property type="entry name" value="CNMP_BINDING_3"/>
    <property type="match status" value="1"/>
</dbReference>
<sequence>MKNNCNCNNCIEGEPICARHISIFSALSDEELKNIINMVTRKEYLKGAVLCREGEVYDSLFLIREGKIKISKITRDGKEQIIHILTKGDFFGETNLFDDIISSFTATAITNSRVCILSRGDLEGILNKNPSISMKILKELTHRLSETEDLAKVLATKDVESRIANMLLEFSNKYGKAIDGNIYLEVPLNREDMANYCGVTRETISRKLSKLEDDNIIELKGNKIIIIKDIDSLKDIGE</sequence>
<feature type="domain" description="HTH crp-type" evidence="5">
    <location>
        <begin position="157"/>
        <end position="231"/>
    </location>
</feature>
<dbReference type="Pfam" id="PF00027">
    <property type="entry name" value="cNMP_binding"/>
    <property type="match status" value="1"/>
</dbReference>
<dbReference type="SUPFAM" id="SSF51206">
    <property type="entry name" value="cAMP-binding domain-like"/>
    <property type="match status" value="1"/>
</dbReference>
<protein>
    <submittedName>
        <fullName evidence="6">CRP/FNR family transcriptional regulator</fullName>
    </submittedName>
</protein>
<keyword evidence="3" id="KW-0804">Transcription</keyword>
<dbReference type="Gene3D" id="2.60.120.10">
    <property type="entry name" value="Jelly Rolls"/>
    <property type="match status" value="1"/>
</dbReference>
<keyword evidence="2" id="KW-0238">DNA-binding</keyword>